<feature type="transmembrane region" description="Helical" evidence="10">
    <location>
        <begin position="1193"/>
        <end position="1220"/>
    </location>
</feature>
<keyword evidence="5" id="KW-0547">Nucleotide-binding</keyword>
<feature type="transmembrane region" description="Helical" evidence="10">
    <location>
        <begin position="1240"/>
        <end position="1262"/>
    </location>
</feature>
<dbReference type="SMART" id="SM00382">
    <property type="entry name" value="AAA"/>
    <property type="match status" value="2"/>
</dbReference>
<dbReference type="OrthoDB" id="245989at2759"/>
<evidence type="ECO:0000256" key="3">
    <source>
        <dbReference type="ARBA" id="ARBA00022448"/>
    </source>
</evidence>
<comment type="subcellular location">
    <subcellularLocation>
        <location evidence="1">Membrane</location>
        <topology evidence="1">Multi-pass membrane protein</topology>
    </subcellularLocation>
</comment>
<dbReference type="GO" id="GO:0016887">
    <property type="term" value="F:ATP hydrolysis activity"/>
    <property type="evidence" value="ECO:0007669"/>
    <property type="project" value="InterPro"/>
</dbReference>
<accession>A0A8H4RWC7</accession>
<dbReference type="PROSITE" id="PS00211">
    <property type="entry name" value="ABC_TRANSPORTER_1"/>
    <property type="match status" value="1"/>
</dbReference>
<sequence length="1425" mass="159220">MAAAVPWGAGPEVAEVLKHELDHDEKRSDREPTPGESILDSSDDGDKVNTLVRAFTQHSVKNAAGEHINPFDGTDNPLLDPLSGKFSYRVWIKNLIGIQSRDPERYPSRVAGVAYKNLSAYGFGEATDYQKTFGNYPLELGGLFKRIIGKRQQTKIQILRNFDGLIRSGEMLVVLGRPGSGCSTLLKTISGETSGFFVDQETSINYQGIPMDTMHKDFRGECIYQAEVDVHFPQLTVGQTLEFAAKARAPRNRIPGVTREQYATHMRDVIMAVFGLTHTLNTKVGNDFIRGVSGGERKRVSIAEAALGGSPLQCWDNSTRGLDSATALEFVRTLRLSTDMTGSAAIVAIYQASQSIYDVFDKVAVLYEGRQIYFGNIHAAKEFFVNMGFECPLRQTTADFLTSLTSPAERIVRSGFEGKTPYTPDEFAAAWNKSEDRAQLLREIEEFEQLYPIGGDQLERFKDSRRAAQAKSQRVKSPYTLSVAMQVELCTGRAFQRLQGDATLFFTGLFGQGALALIISSVFYNLENDTAKLYSRGALLFFAVLMAAFQSNLEILTLYAQRPIVEKQAKYAFYHPFSEAIASMICDLPNKIGTTIIFDLVVYFMTNLRRTPGHFFTFFLFTFVCTLTMSMFFRSIGALSRTLSQAMAPAAVFILALVIYTGFAIPTTYMHPWFRWINWLDPVSYAFEALMINEVLYVAPCGPGYTDVSPDERICATTGAAAGANFVDGDTYLRVNFGYEYSHLWRNLGVMFALMVFGCTVYLLATEYISAKKSKGEVLLFRRGKVPDFGSSKADEEARVIEDDRVNTEMVLARTKTVPDAPPNIQKQTAVFHWDGVNYDIKIKNEPRRLLDDVDGWVKPGTLTALMGVSGAGKTTLLDVLASRDLHLATSTVREALTFSAILRQPKKTPHAEKVSYVDEVIKVLEMEAYADAVVGVPGEGLNVEQRKRLTIGVELAAKPALLLFLDEPENNGQAILCTIHQPSAILFQEFDRLLFLAKGGKTVYFGEIGENSKILTDYFERNGSRKFSVDENPAEVMLEVIGAAPGSETSIDWPDVWSNSEERRHVKTTLAEMKATLSQKEIIQDETALDPYAATFTVQLWTVLQRVFEQYWRTPSYLYSKTILCVAVGLFVGFSFWDSTTSLQGMQNQLFAIFMLLTVFGNLVQQIMPHFVTQRALYEVRERPSKTYSWQVFIVSNILVEIPWNALMGALIFFCWYYPIGLYRNAEPTGAVTERGALMFLFILSFLLFTSTFTNLVIAGIESAEAGGNLAQLLFSLTLVFNGVLASPSQLPRFWIFMYRVSPFTYLVSGVMSTGIANAKVVCADVEYLHFNPPNGQSCAQYLDPYIAEAGGYYLDGNATSDCSFCTLSDTNAFLAQVNVFYSDRWRNFGIMFAFIIFNIAGAIFLYWLARVPKVPKEKKEKKE</sequence>
<dbReference type="InterPro" id="IPR027417">
    <property type="entry name" value="P-loop_NTPase"/>
</dbReference>
<comment type="caution">
    <text evidence="12">The sequence shown here is derived from an EMBL/GenBank/DDBJ whole genome shotgun (WGS) entry which is preliminary data.</text>
</comment>
<feature type="transmembrane region" description="Helical" evidence="10">
    <location>
        <begin position="744"/>
        <end position="765"/>
    </location>
</feature>
<dbReference type="EMBL" id="JAAMPI010000031">
    <property type="protein sequence ID" value="KAF4637204.1"/>
    <property type="molecule type" value="Genomic_DNA"/>
</dbReference>
<dbReference type="SUPFAM" id="SSF52540">
    <property type="entry name" value="P-loop containing nucleoside triphosphate hydrolases"/>
    <property type="match status" value="2"/>
</dbReference>
<feature type="transmembrane region" description="Helical" evidence="10">
    <location>
        <begin position="646"/>
        <end position="665"/>
    </location>
</feature>
<dbReference type="Pfam" id="PF06422">
    <property type="entry name" value="PDR_CDR"/>
    <property type="match status" value="1"/>
</dbReference>
<dbReference type="InterPro" id="IPR003439">
    <property type="entry name" value="ABC_transporter-like_ATP-bd"/>
</dbReference>
<dbReference type="InterPro" id="IPR017871">
    <property type="entry name" value="ABC_transporter-like_CS"/>
</dbReference>
<keyword evidence="3" id="KW-0813">Transport</keyword>
<feature type="transmembrane region" description="Helical" evidence="10">
    <location>
        <begin position="615"/>
        <end position="634"/>
    </location>
</feature>
<feature type="transmembrane region" description="Helical" evidence="10">
    <location>
        <begin position="538"/>
        <end position="560"/>
    </location>
</feature>
<reference evidence="12 13" key="1">
    <citation type="submission" date="2020-03" db="EMBL/GenBank/DDBJ databases">
        <title>Draft Genome Sequence of Cudoniella acicularis.</title>
        <authorList>
            <person name="Buettner E."/>
            <person name="Kellner H."/>
        </authorList>
    </citation>
    <scope>NUCLEOTIDE SEQUENCE [LARGE SCALE GENOMIC DNA]</scope>
    <source>
        <strain evidence="12 13">DSM 108380</strain>
    </source>
</reference>
<keyword evidence="4 10" id="KW-0812">Transmembrane</keyword>
<keyword evidence="13" id="KW-1185">Reference proteome</keyword>
<evidence type="ECO:0000256" key="4">
    <source>
        <dbReference type="ARBA" id="ARBA00022692"/>
    </source>
</evidence>
<evidence type="ECO:0000313" key="12">
    <source>
        <dbReference type="EMBL" id="KAF4637204.1"/>
    </source>
</evidence>
<dbReference type="GO" id="GO:0140359">
    <property type="term" value="F:ABC-type transporter activity"/>
    <property type="evidence" value="ECO:0007669"/>
    <property type="project" value="InterPro"/>
</dbReference>
<dbReference type="CDD" id="cd03233">
    <property type="entry name" value="ABCG_PDR_domain1"/>
    <property type="match status" value="1"/>
</dbReference>
<evidence type="ECO:0000313" key="13">
    <source>
        <dbReference type="Proteomes" id="UP000566819"/>
    </source>
</evidence>
<dbReference type="InterPro" id="IPR003593">
    <property type="entry name" value="AAA+_ATPase"/>
</dbReference>
<keyword evidence="6" id="KW-0067">ATP-binding</keyword>
<evidence type="ECO:0000256" key="2">
    <source>
        <dbReference type="ARBA" id="ARBA00006012"/>
    </source>
</evidence>
<dbReference type="Proteomes" id="UP000566819">
    <property type="component" value="Unassembled WGS sequence"/>
</dbReference>
<dbReference type="FunFam" id="3.40.50.300:FF:000881">
    <property type="entry name" value="ABC multidrug transporter A-1"/>
    <property type="match status" value="1"/>
</dbReference>
<dbReference type="PANTHER" id="PTHR19241">
    <property type="entry name" value="ATP-BINDING CASSETTE TRANSPORTER"/>
    <property type="match status" value="1"/>
</dbReference>
<comment type="similarity">
    <text evidence="2">Belongs to the ABC transporter superfamily. ABCG family. PDR (TC 3.A.1.205) subfamily.</text>
</comment>
<evidence type="ECO:0000256" key="9">
    <source>
        <dbReference type="SAM" id="MobiDB-lite"/>
    </source>
</evidence>
<evidence type="ECO:0000256" key="7">
    <source>
        <dbReference type="ARBA" id="ARBA00022989"/>
    </source>
</evidence>
<dbReference type="Pfam" id="PF00005">
    <property type="entry name" value="ABC_tran"/>
    <property type="match status" value="2"/>
</dbReference>
<dbReference type="InterPro" id="IPR013525">
    <property type="entry name" value="ABC2_TM"/>
</dbReference>
<evidence type="ECO:0000256" key="5">
    <source>
        <dbReference type="ARBA" id="ARBA00022741"/>
    </source>
</evidence>
<dbReference type="PROSITE" id="PS50893">
    <property type="entry name" value="ABC_TRANSPORTER_2"/>
    <property type="match status" value="1"/>
</dbReference>
<evidence type="ECO:0000259" key="11">
    <source>
        <dbReference type="PROSITE" id="PS50893"/>
    </source>
</evidence>
<feature type="transmembrane region" description="Helical" evidence="10">
    <location>
        <begin position="1150"/>
        <end position="1173"/>
    </location>
</feature>
<proteinExistence type="inferred from homology"/>
<evidence type="ECO:0000256" key="6">
    <source>
        <dbReference type="ARBA" id="ARBA00022840"/>
    </source>
</evidence>
<feature type="transmembrane region" description="Helical" evidence="10">
    <location>
        <begin position="504"/>
        <end position="526"/>
    </location>
</feature>
<dbReference type="Pfam" id="PF01061">
    <property type="entry name" value="ABC2_membrane"/>
    <property type="match status" value="2"/>
</dbReference>
<keyword evidence="7 10" id="KW-1133">Transmembrane helix</keyword>
<name>A0A8H4RWC7_9HELO</name>
<feature type="transmembrane region" description="Helical" evidence="10">
    <location>
        <begin position="1119"/>
        <end position="1138"/>
    </location>
</feature>
<dbReference type="Pfam" id="PF14510">
    <property type="entry name" value="ABC_trans_N"/>
    <property type="match status" value="1"/>
</dbReference>
<dbReference type="InterPro" id="IPR043926">
    <property type="entry name" value="ABCG_dom"/>
</dbReference>
<dbReference type="Gene3D" id="3.40.50.300">
    <property type="entry name" value="P-loop containing nucleotide triphosphate hydrolases"/>
    <property type="match status" value="2"/>
</dbReference>
<keyword evidence="8 10" id="KW-0472">Membrane</keyword>
<dbReference type="Pfam" id="PF19055">
    <property type="entry name" value="ABC2_membrane_7"/>
    <property type="match status" value="1"/>
</dbReference>
<protein>
    <recommendedName>
        <fullName evidence="11">ABC transporter domain-containing protein</fullName>
    </recommendedName>
</protein>
<dbReference type="InterPro" id="IPR034001">
    <property type="entry name" value="ABCG_PDR_1"/>
</dbReference>
<feature type="region of interest" description="Disordered" evidence="9">
    <location>
        <begin position="1"/>
        <end position="45"/>
    </location>
</feature>
<evidence type="ECO:0000256" key="8">
    <source>
        <dbReference type="ARBA" id="ARBA00023136"/>
    </source>
</evidence>
<gene>
    <name evidence="12" type="ORF">G7Y89_g884</name>
</gene>
<feature type="transmembrane region" description="Helical" evidence="10">
    <location>
        <begin position="1390"/>
        <end position="1411"/>
    </location>
</feature>
<evidence type="ECO:0000256" key="1">
    <source>
        <dbReference type="ARBA" id="ARBA00004141"/>
    </source>
</evidence>
<feature type="transmembrane region" description="Helical" evidence="10">
    <location>
        <begin position="1274"/>
        <end position="1292"/>
    </location>
</feature>
<dbReference type="InterPro" id="IPR010929">
    <property type="entry name" value="PDR_CDR_ABC"/>
</dbReference>
<feature type="compositionally biased region" description="Basic and acidic residues" evidence="9">
    <location>
        <begin position="15"/>
        <end position="33"/>
    </location>
</feature>
<dbReference type="GO" id="GO:0016020">
    <property type="term" value="C:membrane"/>
    <property type="evidence" value="ECO:0007669"/>
    <property type="project" value="UniProtKB-SubCell"/>
</dbReference>
<dbReference type="InterPro" id="IPR029481">
    <property type="entry name" value="ABC_trans_N"/>
</dbReference>
<dbReference type="GO" id="GO:0005524">
    <property type="term" value="F:ATP binding"/>
    <property type="evidence" value="ECO:0007669"/>
    <property type="project" value="UniProtKB-KW"/>
</dbReference>
<evidence type="ECO:0000256" key="10">
    <source>
        <dbReference type="SAM" id="Phobius"/>
    </source>
</evidence>
<organism evidence="12 13">
    <name type="scientific">Cudoniella acicularis</name>
    <dbReference type="NCBI Taxonomy" id="354080"/>
    <lineage>
        <taxon>Eukaryota</taxon>
        <taxon>Fungi</taxon>
        <taxon>Dikarya</taxon>
        <taxon>Ascomycota</taxon>
        <taxon>Pezizomycotina</taxon>
        <taxon>Leotiomycetes</taxon>
        <taxon>Helotiales</taxon>
        <taxon>Tricladiaceae</taxon>
        <taxon>Cudoniella</taxon>
    </lineage>
</organism>
<feature type="domain" description="ABC transporter" evidence="11">
    <location>
        <begin position="138"/>
        <end position="393"/>
    </location>
</feature>